<dbReference type="RefSeq" id="WP_002748425.1">
    <property type="nucleotide sequence ID" value="NZ_AKWM02000002.1"/>
</dbReference>
<evidence type="ECO:0000313" key="3">
    <source>
        <dbReference type="Proteomes" id="UP000001343"/>
    </source>
</evidence>
<dbReference type="Proteomes" id="UP000001343">
    <property type="component" value="Unassembled WGS sequence"/>
</dbReference>
<protein>
    <recommendedName>
        <fullName evidence="4">ComF family protein</fullName>
    </recommendedName>
</protein>
<name>A0AA87T0D6_9LEPT</name>
<comment type="similarity">
    <text evidence="1">Belongs to the ComF/GntX family.</text>
</comment>
<reference evidence="2 3" key="1">
    <citation type="journal article" date="2014" name="Int. J. Syst. Evol. Microbiol.">
        <title>Leptospira mayottensis sp. nov., a pathogenic species of the genus Leptospira isolated from humans.</title>
        <authorList>
            <person name="Bourhy P."/>
            <person name="Collet L."/>
            <person name="Brisse S."/>
            <person name="Picardeau M."/>
        </authorList>
    </citation>
    <scope>NUCLEOTIDE SEQUENCE [LARGE SCALE GENOMIC DNA]</scope>
    <source>
        <strain evidence="2 3">200901122</strain>
    </source>
</reference>
<dbReference type="CDD" id="cd06223">
    <property type="entry name" value="PRTases_typeI"/>
    <property type="match status" value="1"/>
</dbReference>
<proteinExistence type="inferred from homology"/>
<sequence>MTLWKLLDYFLPVSCEFCGKYDFFSSKIGICKLCHLENSTFLIRAQNSCQVCKEIQTTKECFYCNSRNVFFEELKFLQRRTPFLAKVINRIKLQSVYLLSIYLCLGMKKELKSWKNLNFSGIILTPSQNKRRPFESCDFALKRLQSILPFPLLHPIEKISDEKQAGKSFVDRFIHARLAFRIKKEYKGKLKGNYLLVDDVFTTGASANELARILIQNGAESVRILALIRTEGKGGEIEKDITNV</sequence>
<dbReference type="InterPro" id="IPR000836">
    <property type="entry name" value="PRTase_dom"/>
</dbReference>
<gene>
    <name evidence="2" type="ORF">LEP1GSC125_0656</name>
</gene>
<accession>A0AA87T0D6</accession>
<evidence type="ECO:0000313" key="2">
    <source>
        <dbReference type="EMBL" id="EKS02198.1"/>
    </source>
</evidence>
<dbReference type="InterPro" id="IPR029057">
    <property type="entry name" value="PRTase-like"/>
</dbReference>
<evidence type="ECO:0000256" key="1">
    <source>
        <dbReference type="ARBA" id="ARBA00008007"/>
    </source>
</evidence>
<evidence type="ECO:0008006" key="4">
    <source>
        <dbReference type="Google" id="ProtNLM"/>
    </source>
</evidence>
<dbReference type="Gene3D" id="3.40.50.2020">
    <property type="match status" value="1"/>
</dbReference>
<dbReference type="SUPFAM" id="SSF53271">
    <property type="entry name" value="PRTase-like"/>
    <property type="match status" value="1"/>
</dbReference>
<dbReference type="PANTHER" id="PTHR47505">
    <property type="entry name" value="DNA UTILIZATION PROTEIN YHGH"/>
    <property type="match status" value="1"/>
</dbReference>
<organism evidence="2 3">
    <name type="scientific">Leptospira mayottensis 200901122</name>
    <dbReference type="NCBI Taxonomy" id="1193010"/>
    <lineage>
        <taxon>Bacteria</taxon>
        <taxon>Pseudomonadati</taxon>
        <taxon>Spirochaetota</taxon>
        <taxon>Spirochaetia</taxon>
        <taxon>Leptospirales</taxon>
        <taxon>Leptospiraceae</taxon>
        <taxon>Leptospira</taxon>
    </lineage>
</organism>
<dbReference type="AlphaFoldDB" id="A0AA87T0D6"/>
<dbReference type="InterPro" id="IPR051910">
    <property type="entry name" value="ComF/GntX_DNA_util-trans"/>
</dbReference>
<comment type="caution">
    <text evidence="2">The sequence shown here is derived from an EMBL/GenBank/DDBJ whole genome shotgun (WGS) entry which is preliminary data.</text>
</comment>
<dbReference type="PANTHER" id="PTHR47505:SF1">
    <property type="entry name" value="DNA UTILIZATION PROTEIN YHGH"/>
    <property type="match status" value="1"/>
</dbReference>
<dbReference type="EMBL" id="AKWM02000002">
    <property type="protein sequence ID" value="EKS02198.1"/>
    <property type="molecule type" value="Genomic_DNA"/>
</dbReference>